<dbReference type="EMBL" id="JANBQF010001204">
    <property type="protein sequence ID" value="KAJ1997777.1"/>
    <property type="molecule type" value="Genomic_DNA"/>
</dbReference>
<organism evidence="1 2">
    <name type="scientific">Coemansia thaxteri</name>
    <dbReference type="NCBI Taxonomy" id="2663907"/>
    <lineage>
        <taxon>Eukaryota</taxon>
        <taxon>Fungi</taxon>
        <taxon>Fungi incertae sedis</taxon>
        <taxon>Zoopagomycota</taxon>
        <taxon>Kickxellomycotina</taxon>
        <taxon>Kickxellomycetes</taxon>
        <taxon>Kickxellales</taxon>
        <taxon>Kickxellaceae</taxon>
        <taxon>Coemansia</taxon>
    </lineage>
</organism>
<evidence type="ECO:0000313" key="1">
    <source>
        <dbReference type="EMBL" id="KAJ1997777.1"/>
    </source>
</evidence>
<dbReference type="AlphaFoldDB" id="A0A9W8EGC8"/>
<proteinExistence type="predicted"/>
<dbReference type="OrthoDB" id="2593073at2759"/>
<reference evidence="1" key="1">
    <citation type="submission" date="2022-07" db="EMBL/GenBank/DDBJ databases">
        <title>Phylogenomic reconstructions and comparative analyses of Kickxellomycotina fungi.</title>
        <authorList>
            <person name="Reynolds N.K."/>
            <person name="Stajich J.E."/>
            <person name="Barry K."/>
            <person name="Grigoriev I.V."/>
            <person name="Crous P."/>
            <person name="Smith M.E."/>
        </authorList>
    </citation>
    <scope>NUCLEOTIDE SEQUENCE</scope>
    <source>
        <strain evidence="1">IMI 214461</strain>
    </source>
</reference>
<dbReference type="Proteomes" id="UP001150907">
    <property type="component" value="Unassembled WGS sequence"/>
</dbReference>
<evidence type="ECO:0000313" key="2">
    <source>
        <dbReference type="Proteomes" id="UP001150907"/>
    </source>
</evidence>
<comment type="caution">
    <text evidence="1">The sequence shown here is derived from an EMBL/GenBank/DDBJ whole genome shotgun (WGS) entry which is preliminary data.</text>
</comment>
<keyword evidence="2" id="KW-1185">Reference proteome</keyword>
<name>A0A9W8EGC8_9FUNG</name>
<accession>A0A9W8EGC8</accession>
<sequence length="321" mass="33640">MTATPGDMFVPLNTFSSSGSSAGSGFFGMDAFKGQNGFAHLAALMQQTSASPESSQDAITPSLSELFTMSPGPITTDGLINYTPSSTVANSAGGLSTADVFSAIGVGGVSGGGPSLSLPDLLQQSAAAYQVQRQLAVGSNMLPAHLMAYRNPDPISVADDGDQLEKLLLNSMYTLKPDSTATTVTEPQPSRGSSFMDSGLAAGALTAAPAVSASDAVPTSTSEETCTCRTCDQKACPKHGSPGDMSEELRDMAPQLLNFVCNETNTMADEELNDLCSLMYKHAKCSEVQRRVEMAREQLKNKSELELLQAKKSLAKQYGLH</sequence>
<protein>
    <submittedName>
        <fullName evidence="1">Uncharacterized protein</fullName>
    </submittedName>
</protein>
<gene>
    <name evidence="1" type="ORF">H4R26_005705</name>
</gene>